<evidence type="ECO:0000259" key="14">
    <source>
        <dbReference type="PROSITE" id="PS50928"/>
    </source>
</evidence>
<proteinExistence type="inferred from homology"/>
<dbReference type="Gene3D" id="1.10.3720.10">
    <property type="entry name" value="MetI-like"/>
    <property type="match status" value="1"/>
</dbReference>
<feature type="transmembrane region" description="Helical" evidence="12">
    <location>
        <begin position="232"/>
        <end position="256"/>
    </location>
</feature>
<feature type="transmembrane region" description="Helical" evidence="12">
    <location>
        <begin position="71"/>
        <end position="95"/>
    </location>
</feature>
<comment type="caution">
    <text evidence="15">The sequence shown here is derived from an EMBL/GenBank/DDBJ whole genome shotgun (WGS) entry which is preliminary data.</text>
</comment>
<keyword evidence="2 12" id="KW-0813">Transport</keyword>
<keyword evidence="4" id="KW-0997">Cell inner membrane</keyword>
<evidence type="ECO:0000313" key="16">
    <source>
        <dbReference type="Proteomes" id="UP001187346"/>
    </source>
</evidence>
<dbReference type="Pfam" id="PF12911">
    <property type="entry name" value="OppC_N"/>
    <property type="match status" value="1"/>
</dbReference>
<sequence>MVRRPGALCGLAVLLSLFALAFVGPFVSPWTHTDVDYTALRQPPDVRHWMGTNRIGQDVFAQVVRGLQKSLLIGLLVALFSTVLAAAVGACAGYFGGWTDRVLMFVVDLMLVLPGLLVLVVVAPRLREWGWIALVGLLALLGWMVTARAVRGMTLSLKERQFVVVARLMGVSSPRIIWRHVLPHTASFLITDATIAVGGAVISETGLSYFGLGVQPPDVSLGTLIADATDVALVYPWMFFFPTGLLIAFVLAVNLVGGALRDALDPTTADSATPTRTALSGTSR</sequence>
<evidence type="ECO:0000256" key="7">
    <source>
        <dbReference type="ARBA" id="ARBA00022927"/>
    </source>
</evidence>
<name>A0ABU4FGY4_9ACTN</name>
<organism evidence="15 16">
    <name type="scientific">Streptomyces prunicolor</name>
    <dbReference type="NCBI Taxonomy" id="67348"/>
    <lineage>
        <taxon>Bacteria</taxon>
        <taxon>Bacillati</taxon>
        <taxon>Actinomycetota</taxon>
        <taxon>Actinomycetes</taxon>
        <taxon>Kitasatosporales</taxon>
        <taxon>Streptomycetaceae</taxon>
        <taxon>Streptomyces</taxon>
    </lineage>
</organism>
<dbReference type="PROSITE" id="PS50928">
    <property type="entry name" value="ABC_TM1"/>
    <property type="match status" value="1"/>
</dbReference>
<protein>
    <recommendedName>
        <fullName evidence="11">Oligopeptide transport system permease protein OppC</fullName>
    </recommendedName>
</protein>
<dbReference type="CDD" id="cd06261">
    <property type="entry name" value="TM_PBP2"/>
    <property type="match status" value="1"/>
</dbReference>
<comment type="subcellular location">
    <subcellularLocation>
        <location evidence="1">Cell inner membrane</location>
        <topology evidence="1">Multi-pass membrane protein</topology>
    </subcellularLocation>
    <subcellularLocation>
        <location evidence="12">Cell membrane</location>
        <topology evidence="12">Multi-pass membrane protein</topology>
    </subcellularLocation>
</comment>
<dbReference type="SUPFAM" id="SSF161098">
    <property type="entry name" value="MetI-like"/>
    <property type="match status" value="1"/>
</dbReference>
<evidence type="ECO:0000256" key="2">
    <source>
        <dbReference type="ARBA" id="ARBA00022448"/>
    </source>
</evidence>
<dbReference type="Proteomes" id="UP001187346">
    <property type="component" value="Unassembled WGS sequence"/>
</dbReference>
<dbReference type="InterPro" id="IPR000515">
    <property type="entry name" value="MetI-like"/>
</dbReference>
<dbReference type="PANTHER" id="PTHR43386:SF2">
    <property type="entry name" value="OLIGOPEPTIDE TRANSPORT SYSTEM PERMEASE PROTEIN OPPC"/>
    <property type="match status" value="1"/>
</dbReference>
<evidence type="ECO:0000256" key="4">
    <source>
        <dbReference type="ARBA" id="ARBA00022519"/>
    </source>
</evidence>
<feature type="signal peptide" evidence="13">
    <location>
        <begin position="1"/>
        <end position="21"/>
    </location>
</feature>
<keyword evidence="9 12" id="KW-0472">Membrane</keyword>
<dbReference type="EMBL" id="JAWMAJ010000088">
    <property type="protein sequence ID" value="MDV7219263.1"/>
    <property type="molecule type" value="Genomic_DNA"/>
</dbReference>
<reference evidence="15 16" key="1">
    <citation type="submission" date="2023-10" db="EMBL/GenBank/DDBJ databases">
        <title>Characterization of rhizosphere-enriched actinobacteria from wheat plants lab-grown on chernevaya soil.</title>
        <authorList>
            <person name="Tikhonova E.N."/>
            <person name="Konopkin A."/>
            <person name="Kravchenko I.K."/>
        </authorList>
    </citation>
    <scope>NUCLEOTIDE SEQUENCE [LARGE SCALE GENOMIC DNA]</scope>
    <source>
        <strain evidence="15 16">RR29</strain>
    </source>
</reference>
<dbReference type="InterPro" id="IPR025966">
    <property type="entry name" value="OppC_N"/>
</dbReference>
<keyword evidence="6" id="KW-0571">Peptide transport</keyword>
<accession>A0ABU4FGY4</accession>
<evidence type="ECO:0000256" key="5">
    <source>
        <dbReference type="ARBA" id="ARBA00022692"/>
    </source>
</evidence>
<gene>
    <name evidence="15" type="ORF">R5A26_25320</name>
</gene>
<evidence type="ECO:0000256" key="8">
    <source>
        <dbReference type="ARBA" id="ARBA00022989"/>
    </source>
</evidence>
<dbReference type="Pfam" id="PF00528">
    <property type="entry name" value="BPD_transp_1"/>
    <property type="match status" value="1"/>
</dbReference>
<feature type="domain" description="ABC transmembrane type-1" evidence="14">
    <location>
        <begin position="71"/>
        <end position="257"/>
    </location>
</feature>
<dbReference type="InterPro" id="IPR050366">
    <property type="entry name" value="BP-dependent_transpt_permease"/>
</dbReference>
<keyword evidence="7" id="KW-0653">Protein transport</keyword>
<evidence type="ECO:0000256" key="12">
    <source>
        <dbReference type="RuleBase" id="RU363032"/>
    </source>
</evidence>
<evidence type="ECO:0000256" key="1">
    <source>
        <dbReference type="ARBA" id="ARBA00004429"/>
    </source>
</evidence>
<evidence type="ECO:0000256" key="3">
    <source>
        <dbReference type="ARBA" id="ARBA00022475"/>
    </source>
</evidence>
<evidence type="ECO:0000256" key="10">
    <source>
        <dbReference type="ARBA" id="ARBA00024202"/>
    </source>
</evidence>
<keyword evidence="13" id="KW-0732">Signal</keyword>
<keyword evidence="5 12" id="KW-0812">Transmembrane</keyword>
<feature type="transmembrane region" description="Helical" evidence="12">
    <location>
        <begin position="129"/>
        <end position="150"/>
    </location>
</feature>
<dbReference type="InterPro" id="IPR035906">
    <property type="entry name" value="MetI-like_sf"/>
</dbReference>
<evidence type="ECO:0000313" key="15">
    <source>
        <dbReference type="EMBL" id="MDV7219263.1"/>
    </source>
</evidence>
<comment type="similarity">
    <text evidence="10">Belongs to the binding-protein-dependent transport system permease family. OppBC subfamily.</text>
</comment>
<keyword evidence="3" id="KW-1003">Cell membrane</keyword>
<feature type="transmembrane region" description="Helical" evidence="12">
    <location>
        <begin position="102"/>
        <end position="123"/>
    </location>
</feature>
<dbReference type="PANTHER" id="PTHR43386">
    <property type="entry name" value="OLIGOPEPTIDE TRANSPORT SYSTEM PERMEASE PROTEIN APPC"/>
    <property type="match status" value="1"/>
</dbReference>
<evidence type="ECO:0000256" key="9">
    <source>
        <dbReference type="ARBA" id="ARBA00023136"/>
    </source>
</evidence>
<evidence type="ECO:0000256" key="13">
    <source>
        <dbReference type="SAM" id="SignalP"/>
    </source>
</evidence>
<feature type="chain" id="PRO_5047101560" description="Oligopeptide transport system permease protein OppC" evidence="13">
    <location>
        <begin position="22"/>
        <end position="284"/>
    </location>
</feature>
<keyword evidence="8 12" id="KW-1133">Transmembrane helix</keyword>
<evidence type="ECO:0000256" key="6">
    <source>
        <dbReference type="ARBA" id="ARBA00022856"/>
    </source>
</evidence>
<evidence type="ECO:0000256" key="11">
    <source>
        <dbReference type="ARBA" id="ARBA00072251"/>
    </source>
</evidence>
<dbReference type="RefSeq" id="WP_317773265.1">
    <property type="nucleotide sequence ID" value="NZ_JAWMAJ010000088.1"/>
</dbReference>
<keyword evidence="16" id="KW-1185">Reference proteome</keyword>